<evidence type="ECO:0000256" key="1">
    <source>
        <dbReference type="SAM" id="SignalP"/>
    </source>
</evidence>
<evidence type="ECO:0000313" key="3">
    <source>
        <dbReference type="Proteomes" id="UP000614714"/>
    </source>
</evidence>
<accession>A0ABS0YKM2</accession>
<dbReference type="RefSeq" id="WP_199391248.1">
    <property type="nucleotide sequence ID" value="NZ_JAEMHL010000030.1"/>
</dbReference>
<comment type="caution">
    <text evidence="2">The sequence shown here is derived from an EMBL/GenBank/DDBJ whole genome shotgun (WGS) entry which is preliminary data.</text>
</comment>
<gene>
    <name evidence="2" type="ORF">JFN91_21810</name>
</gene>
<name>A0ABS0YKM2_9BACT</name>
<proteinExistence type="predicted"/>
<organism evidence="2 3">
    <name type="scientific">Geomonas anaerohicana</name>
    <dbReference type="NCBI Taxonomy" id="2798583"/>
    <lineage>
        <taxon>Bacteria</taxon>
        <taxon>Pseudomonadati</taxon>
        <taxon>Thermodesulfobacteriota</taxon>
        <taxon>Desulfuromonadia</taxon>
        <taxon>Geobacterales</taxon>
        <taxon>Geobacteraceae</taxon>
        <taxon>Geomonas</taxon>
    </lineage>
</organism>
<keyword evidence="3" id="KW-1185">Reference proteome</keyword>
<reference evidence="2 3" key="1">
    <citation type="submission" date="2020-12" db="EMBL/GenBank/DDBJ databases">
        <title>Geomonas sp. Red421, isolated from paddy soil.</title>
        <authorList>
            <person name="Xu Z."/>
            <person name="Zhang Z."/>
            <person name="Masuda Y."/>
            <person name="Itoh H."/>
            <person name="Senoo K."/>
        </authorList>
    </citation>
    <scope>NUCLEOTIDE SEQUENCE [LARGE SCALE GENOMIC DNA]</scope>
    <source>
        <strain evidence="2 3">Red421</strain>
    </source>
</reference>
<dbReference type="EMBL" id="JAEMHL010000030">
    <property type="protein sequence ID" value="MBJ6752860.1"/>
    <property type="molecule type" value="Genomic_DNA"/>
</dbReference>
<keyword evidence="1" id="KW-0732">Signal</keyword>
<sequence length="467" mass="49188">MKRTLWCLLGVLLVATFIGCGGGGGAPAASGTTGAVSFQIDLASLQQNGTSAAKSVAATTGGDVTITNVIATLSRDGYPDQVKPMTVTNNVATGTVNDLAQGYWHVSAQVFSGDALLYVGAVDVKVIAGAQVAAEILFDPAPAPDSTASTGTLSLTVGLNKYPGYTKIRQFVTSILEDKVDQKYYIFDSSAKTVAVYNANTLIREKDIVLQSAPQALAVEASGGSLLLGYSTGKIYRLKVADESLTYLADSLISVTALVPISSKFVLVANGSAWGPSNTYETINLENGQIASTKSYWYPLSDFTYNPAAGVAYALDSGLSPADMHRLALNTVTGSIDNIVDSRYHGSYTFGSPIRAILNGTRVVTGSGNMFVSSSSASDDITYTGNLGHPFIDLVSDDALGNIYMLNSDNIRKLLVIKQDSLFTALSLDLIAEPKRIFDTGSNIVVFAKPDDNYYAKVFSKSALGLI</sequence>
<dbReference type="SUPFAM" id="SSF101898">
    <property type="entry name" value="NHL repeat"/>
    <property type="match status" value="1"/>
</dbReference>
<feature type="chain" id="PRO_5045953732" evidence="1">
    <location>
        <begin position="29"/>
        <end position="467"/>
    </location>
</feature>
<feature type="signal peptide" evidence="1">
    <location>
        <begin position="1"/>
        <end position="28"/>
    </location>
</feature>
<dbReference type="Proteomes" id="UP000614714">
    <property type="component" value="Unassembled WGS sequence"/>
</dbReference>
<dbReference type="PROSITE" id="PS51257">
    <property type="entry name" value="PROKAR_LIPOPROTEIN"/>
    <property type="match status" value="1"/>
</dbReference>
<evidence type="ECO:0000313" key="2">
    <source>
        <dbReference type="EMBL" id="MBJ6752860.1"/>
    </source>
</evidence>
<protein>
    <submittedName>
        <fullName evidence="2">Uncharacterized protein</fullName>
    </submittedName>
</protein>